<dbReference type="AlphaFoldDB" id="A0A2W5MRJ2"/>
<gene>
    <name evidence="2" type="ORF">DI551_12290</name>
</gene>
<evidence type="ECO:0000313" key="3">
    <source>
        <dbReference type="Proteomes" id="UP000249417"/>
    </source>
</evidence>
<organism evidence="2 3">
    <name type="scientific">Micavibrio aeruginosavorus</name>
    <dbReference type="NCBI Taxonomy" id="349221"/>
    <lineage>
        <taxon>Bacteria</taxon>
        <taxon>Pseudomonadati</taxon>
        <taxon>Bdellovibrionota</taxon>
        <taxon>Bdellovibrionia</taxon>
        <taxon>Bdellovibrionales</taxon>
        <taxon>Pseudobdellovibrionaceae</taxon>
        <taxon>Micavibrio</taxon>
    </lineage>
</organism>
<name>A0A2W5MRJ2_9BACT</name>
<accession>A0A2W5MRJ2</accession>
<sequence>MKQSIGTIVASEDRGSLIDNVKSKNLQRLSTLLCAPIFLCASSAQANTASMSIIRDVETPAQTTQELVKLEQQLQSQHNKLSYTRQGDIYSVTLR</sequence>
<proteinExistence type="predicted"/>
<evidence type="ECO:0000256" key="1">
    <source>
        <dbReference type="SAM" id="SignalP"/>
    </source>
</evidence>
<reference evidence="2 3" key="1">
    <citation type="submission" date="2017-08" db="EMBL/GenBank/DDBJ databases">
        <title>Infants hospitalized years apart are colonized by the same room-sourced microbial strains.</title>
        <authorList>
            <person name="Brooks B."/>
            <person name="Olm M.R."/>
            <person name="Firek B.A."/>
            <person name="Baker R."/>
            <person name="Thomas B.C."/>
            <person name="Morowitz M.J."/>
            <person name="Banfield J.F."/>
        </authorList>
    </citation>
    <scope>NUCLEOTIDE SEQUENCE [LARGE SCALE GENOMIC DNA]</scope>
    <source>
        <strain evidence="2">S2_005_002_R2_29</strain>
    </source>
</reference>
<protein>
    <submittedName>
        <fullName evidence="2">Uncharacterized protein</fullName>
    </submittedName>
</protein>
<comment type="caution">
    <text evidence="2">The sequence shown here is derived from an EMBL/GenBank/DDBJ whole genome shotgun (WGS) entry which is preliminary data.</text>
</comment>
<keyword evidence="1" id="KW-0732">Signal</keyword>
<dbReference type="EMBL" id="QFQB01000160">
    <property type="protein sequence ID" value="PZQ43374.1"/>
    <property type="molecule type" value="Genomic_DNA"/>
</dbReference>
<evidence type="ECO:0000313" key="2">
    <source>
        <dbReference type="EMBL" id="PZQ43374.1"/>
    </source>
</evidence>
<feature type="chain" id="PRO_5015990772" evidence="1">
    <location>
        <begin position="47"/>
        <end position="95"/>
    </location>
</feature>
<feature type="signal peptide" evidence="1">
    <location>
        <begin position="1"/>
        <end position="46"/>
    </location>
</feature>
<dbReference type="Proteomes" id="UP000249417">
    <property type="component" value="Unassembled WGS sequence"/>
</dbReference>